<reference evidence="1 2" key="1">
    <citation type="journal article" date="2015" name="Genome Biol.">
        <title>Comparative genomics of Steinernema reveals deeply conserved gene regulatory networks.</title>
        <authorList>
            <person name="Dillman A.R."/>
            <person name="Macchietto M."/>
            <person name="Porter C.F."/>
            <person name="Rogers A."/>
            <person name="Williams B."/>
            <person name="Antoshechkin I."/>
            <person name="Lee M.M."/>
            <person name="Goodwin Z."/>
            <person name="Lu X."/>
            <person name="Lewis E.E."/>
            <person name="Goodrich-Blair H."/>
            <person name="Stock S.P."/>
            <person name="Adams B.J."/>
            <person name="Sternberg P.W."/>
            <person name="Mortazavi A."/>
        </authorList>
    </citation>
    <scope>NUCLEOTIDE SEQUENCE [LARGE SCALE GENOMIC DNA]</scope>
    <source>
        <strain evidence="1 2">ALL</strain>
    </source>
</reference>
<evidence type="ECO:0000313" key="1">
    <source>
        <dbReference type="EMBL" id="TKR81921.1"/>
    </source>
</evidence>
<dbReference type="Proteomes" id="UP000298663">
    <property type="component" value="Unassembled WGS sequence"/>
</dbReference>
<dbReference type="EMBL" id="AZBU02000004">
    <property type="protein sequence ID" value="TKR81921.1"/>
    <property type="molecule type" value="Genomic_DNA"/>
</dbReference>
<reference evidence="1 2" key="2">
    <citation type="journal article" date="2019" name="G3 (Bethesda)">
        <title>Hybrid Assembly of the Genome of the Entomopathogenic Nematode Steinernema carpocapsae Identifies the X-Chromosome.</title>
        <authorList>
            <person name="Serra L."/>
            <person name="Macchietto M."/>
            <person name="Macias-Munoz A."/>
            <person name="McGill C.J."/>
            <person name="Rodriguez I.M."/>
            <person name="Rodriguez B."/>
            <person name="Murad R."/>
            <person name="Mortazavi A."/>
        </authorList>
    </citation>
    <scope>NUCLEOTIDE SEQUENCE [LARGE SCALE GENOMIC DNA]</scope>
    <source>
        <strain evidence="1 2">ALL</strain>
    </source>
</reference>
<organism evidence="1 2">
    <name type="scientific">Steinernema carpocapsae</name>
    <name type="common">Entomopathogenic nematode</name>
    <dbReference type="NCBI Taxonomy" id="34508"/>
    <lineage>
        <taxon>Eukaryota</taxon>
        <taxon>Metazoa</taxon>
        <taxon>Ecdysozoa</taxon>
        <taxon>Nematoda</taxon>
        <taxon>Chromadorea</taxon>
        <taxon>Rhabditida</taxon>
        <taxon>Tylenchina</taxon>
        <taxon>Panagrolaimomorpha</taxon>
        <taxon>Strongyloidoidea</taxon>
        <taxon>Steinernematidae</taxon>
        <taxon>Steinernema</taxon>
    </lineage>
</organism>
<name>A0A4U5NH27_STECR</name>
<dbReference type="AlphaFoldDB" id="A0A4U5NH27"/>
<sequence length="512" mass="59038">MLEENYDEGDQDPAKELVGQKLLKLIEILHCKELVVDSFHAPEETNGRRKRTFSQCIGNFHFYMDATLLMNTVRRSLPDYSYLKVEIIAEERKNKKARYTLFTSKTVAKAIGKSKFEKCALLSPKRCECKQSPQQSSTLFHKSVNFKGQLLMDQIPFACCEHVFDLLRGNYKDEVYGKINSYYAGSEAYESETYIHTVIRYPLFQALCQLSQTHFNSLAKAADEKIVCGGYYNLMLLFGNGVHKIRLREYTVYPRREESDADEDPLERLASGKLGIANVYFGKDDNFDEGEKLVGPNLLAVLNAIRSFRYFEKLKIDSEVPEESFDLIEKLASFMSFRTLKIEVPWRPLFLPLVASSLNDWRLNNLTLFYDVPDELINPIVSQCARGKRFNFCHWKGEQAKPEPDGFAAKLLRAAFKKWSDKVNSEWNAELEFYPDVTPFLNTTRVSAPPKKRTETKIVTQGHRNGTAGYFFYANSDSEWSKCRLGFSPSQQEAREKANEQDLFNATFHKFE</sequence>
<gene>
    <name evidence="1" type="ORF">L596_015716</name>
</gene>
<protein>
    <submittedName>
        <fullName evidence="1">Uncharacterized protein</fullName>
    </submittedName>
</protein>
<evidence type="ECO:0000313" key="2">
    <source>
        <dbReference type="Proteomes" id="UP000298663"/>
    </source>
</evidence>
<accession>A0A4U5NH27</accession>
<proteinExistence type="predicted"/>
<comment type="caution">
    <text evidence="1">The sequence shown here is derived from an EMBL/GenBank/DDBJ whole genome shotgun (WGS) entry which is preliminary data.</text>
</comment>
<keyword evidence="2" id="KW-1185">Reference proteome</keyword>